<dbReference type="PANTHER" id="PTHR28037">
    <property type="entry name" value="ALCOHOL O-ACETYLTRANSFERASE 1-RELATED"/>
    <property type="match status" value="1"/>
</dbReference>
<organism evidence="1 2">
    <name type="scientific">Apiospora hydei</name>
    <dbReference type="NCBI Taxonomy" id="1337664"/>
    <lineage>
        <taxon>Eukaryota</taxon>
        <taxon>Fungi</taxon>
        <taxon>Dikarya</taxon>
        <taxon>Ascomycota</taxon>
        <taxon>Pezizomycotina</taxon>
        <taxon>Sordariomycetes</taxon>
        <taxon>Xylariomycetidae</taxon>
        <taxon>Amphisphaeriales</taxon>
        <taxon>Apiosporaceae</taxon>
        <taxon>Apiospora</taxon>
    </lineage>
</organism>
<evidence type="ECO:0000313" key="2">
    <source>
        <dbReference type="Proteomes" id="UP001433268"/>
    </source>
</evidence>
<name>A0ABR1WBG1_9PEZI</name>
<dbReference type="GeneID" id="92046044"/>
<accession>A0ABR1WBG1</accession>
<reference evidence="1 2" key="1">
    <citation type="submission" date="2023-01" db="EMBL/GenBank/DDBJ databases">
        <title>Analysis of 21 Apiospora genomes using comparative genomics revels a genus with tremendous synthesis potential of carbohydrate active enzymes and secondary metabolites.</title>
        <authorList>
            <person name="Sorensen T."/>
        </authorList>
    </citation>
    <scope>NUCLEOTIDE SEQUENCE [LARGE SCALE GENOMIC DNA]</scope>
    <source>
        <strain evidence="1 2">CBS 114990</strain>
    </source>
</reference>
<dbReference type="InterPro" id="IPR052058">
    <property type="entry name" value="Alcohol_O-acetyltransferase"/>
</dbReference>
<dbReference type="PANTHER" id="PTHR28037:SF1">
    <property type="entry name" value="ALCOHOL O-ACETYLTRANSFERASE 1-RELATED"/>
    <property type="match status" value="1"/>
</dbReference>
<protein>
    <submittedName>
        <fullName evidence="1">Alcohol acetyltransferase</fullName>
    </submittedName>
</protein>
<gene>
    <name evidence="1" type="ORF">PG997_008669</name>
</gene>
<evidence type="ECO:0000313" key="1">
    <source>
        <dbReference type="EMBL" id="KAK8080851.1"/>
    </source>
</evidence>
<sequence>MANYVTVSSHVLDETVVADVRFKTSLASEGCVRSSDFMDIIWTVAHKVRGEINTKLEQGFDNDIIGFWQVIDDWNTQLLEEARRPRRSSWVVTNLGLIDGTPTLSSSALPDAGEPTLTGVADRMESGWSIIRAQFLMGANVGASALGISTVAVKGGDLVVTCSWQDCVIEKRVGDAFVASLERWLKFTAEYPDGWPNPFVDLP</sequence>
<dbReference type="Proteomes" id="UP001433268">
    <property type="component" value="Unassembled WGS sequence"/>
</dbReference>
<keyword evidence="2" id="KW-1185">Reference proteome</keyword>
<dbReference type="RefSeq" id="XP_066668326.1">
    <property type="nucleotide sequence ID" value="XM_066812984.1"/>
</dbReference>
<proteinExistence type="predicted"/>
<comment type="caution">
    <text evidence="1">The sequence shown here is derived from an EMBL/GenBank/DDBJ whole genome shotgun (WGS) entry which is preliminary data.</text>
</comment>
<dbReference type="EMBL" id="JAQQWN010000006">
    <property type="protein sequence ID" value="KAK8080851.1"/>
    <property type="molecule type" value="Genomic_DNA"/>
</dbReference>